<organism evidence="1 2">
    <name type="scientific">Caligus rogercresseyi</name>
    <name type="common">Sea louse</name>
    <dbReference type="NCBI Taxonomy" id="217165"/>
    <lineage>
        <taxon>Eukaryota</taxon>
        <taxon>Metazoa</taxon>
        <taxon>Ecdysozoa</taxon>
        <taxon>Arthropoda</taxon>
        <taxon>Crustacea</taxon>
        <taxon>Multicrustacea</taxon>
        <taxon>Hexanauplia</taxon>
        <taxon>Copepoda</taxon>
        <taxon>Siphonostomatoida</taxon>
        <taxon>Caligidae</taxon>
        <taxon>Caligus</taxon>
    </lineage>
</organism>
<dbReference type="EMBL" id="CP045892">
    <property type="protein sequence ID" value="QQP53228.1"/>
    <property type="molecule type" value="Genomic_DNA"/>
</dbReference>
<accession>A0A7T8KC83</accession>
<evidence type="ECO:0000313" key="1">
    <source>
        <dbReference type="EMBL" id="QQP53228.1"/>
    </source>
</evidence>
<dbReference type="Proteomes" id="UP000595437">
    <property type="component" value="Chromosome 3"/>
</dbReference>
<protein>
    <submittedName>
        <fullName evidence="1">LOC100748690</fullName>
    </submittedName>
</protein>
<dbReference type="AlphaFoldDB" id="A0A7T8KC83"/>
<gene>
    <name evidence="1" type="ORF">FKW44_005630</name>
</gene>
<name>A0A7T8KC83_CALRO</name>
<evidence type="ECO:0000313" key="2">
    <source>
        <dbReference type="Proteomes" id="UP000595437"/>
    </source>
</evidence>
<keyword evidence="2" id="KW-1185">Reference proteome</keyword>
<proteinExistence type="predicted"/>
<reference evidence="2" key="1">
    <citation type="submission" date="2021-01" db="EMBL/GenBank/DDBJ databases">
        <title>Caligus Genome Assembly.</title>
        <authorList>
            <person name="Gallardo-Escarate C."/>
        </authorList>
    </citation>
    <scope>NUCLEOTIDE SEQUENCE [LARGE SCALE GENOMIC DNA]</scope>
</reference>
<sequence length="53" mass="5908">MILRKHSTLGTYIQGKFIFGLTRRKITAQGGFRVGWRPLRPGGRGRVPARGAN</sequence>